<evidence type="ECO:0000259" key="5">
    <source>
        <dbReference type="Pfam" id="PF04055"/>
    </source>
</evidence>
<dbReference type="AlphaFoldDB" id="A0A0W1AZA2"/>
<dbReference type="SFLD" id="SFLDG01067">
    <property type="entry name" value="SPASM/twitch_domain_containing"/>
    <property type="match status" value="1"/>
</dbReference>
<keyword evidence="8" id="KW-1185">Reference proteome</keyword>
<dbReference type="CDD" id="cd01335">
    <property type="entry name" value="Radical_SAM"/>
    <property type="match status" value="1"/>
</dbReference>
<dbReference type="SUPFAM" id="SSF102114">
    <property type="entry name" value="Radical SAM enzymes"/>
    <property type="match status" value="1"/>
</dbReference>
<proteinExistence type="predicted"/>
<keyword evidence="3" id="KW-0408">Iron</keyword>
<feature type="domain" description="4Fe4S-binding SPASM" evidence="6">
    <location>
        <begin position="283"/>
        <end position="343"/>
    </location>
</feature>
<dbReference type="RefSeq" id="WP_060623536.1">
    <property type="nucleotide sequence ID" value="NZ_LCZJ02000019.1"/>
</dbReference>
<dbReference type="Gene3D" id="3.20.20.70">
    <property type="entry name" value="Aldolase class I"/>
    <property type="match status" value="1"/>
</dbReference>
<sequence>MNVDHYNQNMAKLNFYLEKYNARHSIQKGTPLIISFLVTNKCNLRCKHCFYHETIDTGNVKDGMTIDEYRQLSLSMDNFLTGIFCGGEPFLREDFHEIIHIFQKNNKMMLADSASNGQLTHRIVSQVEKILQAAPRQSYSLGISLDGFKDTHNEIRGVGTFERALETWNACQTLKKYYPNFELYICSAMNTINENEMSAFFDWAMVHLKPDKISLIKTRQDPRAGEDIKAINMENYLSCLKTIEKYMHQLEPSALEKPQTYLLSSVNNYIYEGERCGNKLFTCYAGHHGGFIDYNGDVGVCEVLPSIGNLRDYNMDFQELWNNRAANERRNEVNCNQHCLQCTHESEGLLPSVYFSPNSLKYERAER</sequence>
<dbReference type="CDD" id="cd21109">
    <property type="entry name" value="SPASM"/>
    <property type="match status" value="1"/>
</dbReference>
<accession>A0A0W1AZA2</accession>
<dbReference type="InterPro" id="IPR058240">
    <property type="entry name" value="rSAM_sf"/>
</dbReference>
<dbReference type="PANTHER" id="PTHR11228:SF7">
    <property type="entry name" value="PQQA PEPTIDE CYCLASE"/>
    <property type="match status" value="1"/>
</dbReference>
<reference evidence="7 8" key="1">
    <citation type="journal article" date="2015" name="Int. Biodeterior. Biodegradation">
        <title>Physiological and genetic screening methods for the isolation of methyl tert-butyl ether-degrading bacteria for bioremediation purposes.</title>
        <authorList>
            <person name="Guisado I.M."/>
            <person name="Purswani J."/>
            <person name="Gonzalez Lopez J."/>
            <person name="Pozo C."/>
        </authorList>
    </citation>
    <scope>NUCLEOTIDE SEQUENCE [LARGE SCALE GENOMIC DNA]</scope>
    <source>
        <strain evidence="7 8">SH7</strain>
    </source>
</reference>
<evidence type="ECO:0000313" key="7">
    <source>
        <dbReference type="EMBL" id="KTD86648.1"/>
    </source>
</evidence>
<dbReference type="InterPro" id="IPR013785">
    <property type="entry name" value="Aldolase_TIM"/>
</dbReference>
<dbReference type="InterPro" id="IPR007197">
    <property type="entry name" value="rSAM"/>
</dbReference>
<dbReference type="InterPro" id="IPR023885">
    <property type="entry name" value="4Fe4S-binding_SPASM_dom"/>
</dbReference>
<feature type="domain" description="Radical SAM core" evidence="5">
    <location>
        <begin position="38"/>
        <end position="203"/>
    </location>
</feature>
<keyword evidence="1" id="KW-0949">S-adenosyl-L-methionine</keyword>
<evidence type="ECO:0000256" key="3">
    <source>
        <dbReference type="ARBA" id="ARBA00023004"/>
    </source>
</evidence>
<name>A0A0W1AZA2_9BACL</name>
<evidence type="ECO:0000256" key="2">
    <source>
        <dbReference type="ARBA" id="ARBA00022723"/>
    </source>
</evidence>
<evidence type="ECO:0000256" key="1">
    <source>
        <dbReference type="ARBA" id="ARBA00022691"/>
    </source>
</evidence>
<dbReference type="GO" id="GO:0003824">
    <property type="term" value="F:catalytic activity"/>
    <property type="evidence" value="ECO:0007669"/>
    <property type="project" value="InterPro"/>
</dbReference>
<dbReference type="Pfam" id="PF13186">
    <property type="entry name" value="SPASM"/>
    <property type="match status" value="1"/>
</dbReference>
<comment type="caution">
    <text evidence="7">The sequence shown here is derived from an EMBL/GenBank/DDBJ whole genome shotgun (WGS) entry which is preliminary data.</text>
</comment>
<dbReference type="PANTHER" id="PTHR11228">
    <property type="entry name" value="RADICAL SAM DOMAIN PROTEIN"/>
    <property type="match status" value="1"/>
</dbReference>
<dbReference type="SFLD" id="SFLDS00029">
    <property type="entry name" value="Radical_SAM"/>
    <property type="match status" value="1"/>
</dbReference>
<protein>
    <recommendedName>
        <fullName evidence="9">Radical SAM protein</fullName>
    </recommendedName>
</protein>
<organism evidence="7 8">
    <name type="scientific">Paenibacillus etheri</name>
    <dbReference type="NCBI Taxonomy" id="1306852"/>
    <lineage>
        <taxon>Bacteria</taxon>
        <taxon>Bacillati</taxon>
        <taxon>Bacillota</taxon>
        <taxon>Bacilli</taxon>
        <taxon>Bacillales</taxon>
        <taxon>Paenibacillaceae</taxon>
        <taxon>Paenibacillus</taxon>
    </lineage>
</organism>
<evidence type="ECO:0008006" key="9">
    <source>
        <dbReference type="Google" id="ProtNLM"/>
    </source>
</evidence>
<evidence type="ECO:0000256" key="4">
    <source>
        <dbReference type="ARBA" id="ARBA00023014"/>
    </source>
</evidence>
<keyword evidence="4" id="KW-0411">Iron-sulfur</keyword>
<keyword evidence="2" id="KW-0479">Metal-binding</keyword>
<dbReference type="GO" id="GO:0051536">
    <property type="term" value="F:iron-sulfur cluster binding"/>
    <property type="evidence" value="ECO:0007669"/>
    <property type="project" value="UniProtKB-KW"/>
</dbReference>
<dbReference type="Pfam" id="PF04055">
    <property type="entry name" value="Radical_SAM"/>
    <property type="match status" value="1"/>
</dbReference>
<dbReference type="InterPro" id="IPR050377">
    <property type="entry name" value="Radical_SAM_PqqE_MftC-like"/>
</dbReference>
<evidence type="ECO:0000313" key="8">
    <source>
        <dbReference type="Proteomes" id="UP000054709"/>
    </source>
</evidence>
<dbReference type="Proteomes" id="UP000054709">
    <property type="component" value="Unassembled WGS sequence"/>
</dbReference>
<dbReference type="GO" id="GO:0046872">
    <property type="term" value="F:metal ion binding"/>
    <property type="evidence" value="ECO:0007669"/>
    <property type="project" value="UniProtKB-KW"/>
</dbReference>
<dbReference type="EMBL" id="LCZJ02000019">
    <property type="protein sequence ID" value="KTD86648.1"/>
    <property type="molecule type" value="Genomic_DNA"/>
</dbReference>
<gene>
    <name evidence="7" type="ORF">UQ64_14420</name>
</gene>
<evidence type="ECO:0000259" key="6">
    <source>
        <dbReference type="Pfam" id="PF13186"/>
    </source>
</evidence>